<proteinExistence type="predicted"/>
<evidence type="ECO:0000256" key="1">
    <source>
        <dbReference type="SAM" id="MobiDB-lite"/>
    </source>
</evidence>
<name>A0ABN9TBZ2_9DINO</name>
<organism evidence="2 3">
    <name type="scientific">Prorocentrum cordatum</name>
    <dbReference type="NCBI Taxonomy" id="2364126"/>
    <lineage>
        <taxon>Eukaryota</taxon>
        <taxon>Sar</taxon>
        <taxon>Alveolata</taxon>
        <taxon>Dinophyceae</taxon>
        <taxon>Prorocentrales</taxon>
        <taxon>Prorocentraceae</taxon>
        <taxon>Prorocentrum</taxon>
    </lineage>
</organism>
<accession>A0ABN9TBZ2</accession>
<reference evidence="2" key="1">
    <citation type="submission" date="2023-10" db="EMBL/GenBank/DDBJ databases">
        <authorList>
            <person name="Chen Y."/>
            <person name="Shah S."/>
            <person name="Dougan E. K."/>
            <person name="Thang M."/>
            <person name="Chan C."/>
        </authorList>
    </citation>
    <scope>NUCLEOTIDE SEQUENCE [LARGE SCALE GENOMIC DNA]</scope>
</reference>
<keyword evidence="3" id="KW-1185">Reference proteome</keyword>
<evidence type="ECO:0000313" key="2">
    <source>
        <dbReference type="EMBL" id="CAK0843099.1"/>
    </source>
</evidence>
<sequence length="155" mass="16968">MATSRASRGEQTVARTASARYAGRVRAFHALADQDAPDVRHRSSGPGRPSVATEPPVARAPLRFCDPARSHVWYSVFSLEQLSSVLKEAGPKACFIGANTGPPQTVPRTLWWSERAVLRETILAERLSCLRTSGLRSESTASVIRALWGSKEIPW</sequence>
<dbReference type="EMBL" id="CAUYUJ010014549">
    <property type="protein sequence ID" value="CAK0843099.1"/>
    <property type="molecule type" value="Genomic_DNA"/>
</dbReference>
<protein>
    <submittedName>
        <fullName evidence="2">Uncharacterized protein</fullName>
    </submittedName>
</protein>
<gene>
    <name evidence="2" type="ORF">PCOR1329_LOCUS37538</name>
</gene>
<dbReference type="Proteomes" id="UP001189429">
    <property type="component" value="Unassembled WGS sequence"/>
</dbReference>
<feature type="region of interest" description="Disordered" evidence="1">
    <location>
        <begin position="33"/>
        <end position="55"/>
    </location>
</feature>
<evidence type="ECO:0000313" key="3">
    <source>
        <dbReference type="Proteomes" id="UP001189429"/>
    </source>
</evidence>
<comment type="caution">
    <text evidence="2">The sequence shown here is derived from an EMBL/GenBank/DDBJ whole genome shotgun (WGS) entry which is preliminary data.</text>
</comment>